<dbReference type="AlphaFoldDB" id="A0A7S3RSG9"/>
<evidence type="ECO:0000256" key="1">
    <source>
        <dbReference type="SAM" id="MobiDB-lite"/>
    </source>
</evidence>
<reference evidence="2" key="1">
    <citation type="submission" date="2021-01" db="EMBL/GenBank/DDBJ databases">
        <authorList>
            <person name="Corre E."/>
            <person name="Pelletier E."/>
            <person name="Niang G."/>
            <person name="Scheremetjew M."/>
            <person name="Finn R."/>
            <person name="Kale V."/>
            <person name="Holt S."/>
            <person name="Cochrane G."/>
            <person name="Meng A."/>
            <person name="Brown T."/>
            <person name="Cohen L."/>
        </authorList>
    </citation>
    <scope>NUCLEOTIDE SEQUENCE</scope>
    <source>
        <strain evidence="2">379</strain>
    </source>
</reference>
<organism evidence="2">
    <name type="scientific">Emiliania huxleyi</name>
    <name type="common">Coccolithophore</name>
    <name type="synonym">Pontosphaera huxleyi</name>
    <dbReference type="NCBI Taxonomy" id="2903"/>
    <lineage>
        <taxon>Eukaryota</taxon>
        <taxon>Haptista</taxon>
        <taxon>Haptophyta</taxon>
        <taxon>Prymnesiophyceae</taxon>
        <taxon>Isochrysidales</taxon>
        <taxon>Noelaerhabdaceae</taxon>
        <taxon>Emiliania</taxon>
    </lineage>
</organism>
<dbReference type="EMBL" id="HBIR01010005">
    <property type="protein sequence ID" value="CAE0533479.1"/>
    <property type="molecule type" value="Transcribed_RNA"/>
</dbReference>
<name>A0A7S3RSG9_EMIHU</name>
<evidence type="ECO:0000313" key="2">
    <source>
        <dbReference type="EMBL" id="CAE0533479.1"/>
    </source>
</evidence>
<gene>
    <name evidence="2" type="ORF">EHUX00137_LOCUS7071</name>
</gene>
<feature type="region of interest" description="Disordered" evidence="1">
    <location>
        <begin position="1"/>
        <end position="23"/>
    </location>
</feature>
<protein>
    <submittedName>
        <fullName evidence="2">Uncharacterized protein</fullName>
    </submittedName>
</protein>
<accession>A0A7S3RSG9</accession>
<proteinExistence type="predicted"/>
<sequence length="103" mass="11279">MVRLGQVVERSASDAGGPLPPRGRCNASQLSIYVYSGFWSMLGEPLERRYAELISYTPDNGAIYTGSDHFLYDQAGGLAAQFRPAPHLSHAALYFLPARFADV</sequence>